<dbReference type="Pfam" id="PF00814">
    <property type="entry name" value="TsaD"/>
    <property type="match status" value="1"/>
</dbReference>
<dbReference type="GO" id="GO:0016740">
    <property type="term" value="F:transferase activity"/>
    <property type="evidence" value="ECO:0007669"/>
    <property type="project" value="UniProtKB-KW"/>
</dbReference>
<dbReference type="AlphaFoldDB" id="A0A4P9CBY7"/>
<accession>A0A4P9CBY7</accession>
<dbReference type="Gene3D" id="3.30.420.40">
    <property type="match status" value="2"/>
</dbReference>
<dbReference type="InterPro" id="IPR043129">
    <property type="entry name" value="ATPase_NBD"/>
</dbReference>
<sequence>MKVLTVDTATIVATAAVVDENKLICETIVNFQKKHSEKLMPAIDHMLKDAGLTIQDMDAFGIVNGPGSFTGLRIGMATVKGFAQALDKPVIPVSTLEALAYNLSYADGVVCPILDAQRSQVYTGLFRFNEEEGLVAELEDSVMDIEALIGILQNYADGPIYLLGDGVPRFYETMAEALPGIIKVKQHLSMNRASSAGTLAVERALKKQWQDYKSVEPVYIRPSYAEEQKK</sequence>
<feature type="domain" description="Gcp-like" evidence="1">
    <location>
        <begin position="32"/>
        <end position="207"/>
    </location>
</feature>
<proteinExistence type="predicted"/>
<protein>
    <submittedName>
        <fullName evidence="2">tRNA (Adenosine(37)-N6)-threonylcarbamoyltransferase complex dimerization subunit type 1 TsaB</fullName>
    </submittedName>
</protein>
<evidence type="ECO:0000259" key="1">
    <source>
        <dbReference type="Pfam" id="PF00814"/>
    </source>
</evidence>
<dbReference type="KEGG" id="emt:CPZ25_017910"/>
<dbReference type="PANTHER" id="PTHR11735:SF11">
    <property type="entry name" value="TRNA THREONYLCARBAMOYLADENOSINE BIOSYNTHESIS PROTEIN TSAB"/>
    <property type="match status" value="1"/>
</dbReference>
<dbReference type="InterPro" id="IPR000905">
    <property type="entry name" value="Gcp-like_dom"/>
</dbReference>
<dbReference type="GO" id="GO:0002949">
    <property type="term" value="P:tRNA threonylcarbamoyladenosine modification"/>
    <property type="evidence" value="ECO:0007669"/>
    <property type="project" value="InterPro"/>
</dbReference>
<keyword evidence="3" id="KW-1185">Reference proteome</keyword>
<dbReference type="InterPro" id="IPR022496">
    <property type="entry name" value="T6A_TsaB"/>
</dbReference>
<dbReference type="PANTHER" id="PTHR11735">
    <property type="entry name" value="TRNA N6-ADENOSINE THREONYLCARBAMOYLTRANSFERASE"/>
    <property type="match status" value="1"/>
</dbReference>
<dbReference type="Proteomes" id="UP000218387">
    <property type="component" value="Chromosome"/>
</dbReference>
<keyword evidence="2" id="KW-0808">Transferase</keyword>
<evidence type="ECO:0000313" key="2">
    <source>
        <dbReference type="EMBL" id="QCT73107.1"/>
    </source>
</evidence>
<organism evidence="2 3">
    <name type="scientific">Eubacterium maltosivorans</name>
    <dbReference type="NCBI Taxonomy" id="2041044"/>
    <lineage>
        <taxon>Bacteria</taxon>
        <taxon>Bacillati</taxon>
        <taxon>Bacillota</taxon>
        <taxon>Clostridia</taxon>
        <taxon>Eubacteriales</taxon>
        <taxon>Eubacteriaceae</taxon>
        <taxon>Eubacterium</taxon>
    </lineage>
</organism>
<dbReference type="GO" id="GO:0005829">
    <property type="term" value="C:cytosol"/>
    <property type="evidence" value="ECO:0007669"/>
    <property type="project" value="TreeGrafter"/>
</dbReference>
<dbReference type="NCBIfam" id="TIGR03725">
    <property type="entry name" value="T6A_YeaZ"/>
    <property type="match status" value="1"/>
</dbReference>
<gene>
    <name evidence="2" type="primary">tsaB</name>
    <name evidence="2" type="ORF">CPZ25_017910</name>
</gene>
<dbReference type="SUPFAM" id="SSF53067">
    <property type="entry name" value="Actin-like ATPase domain"/>
    <property type="match status" value="2"/>
</dbReference>
<dbReference type="EMBL" id="CP029487">
    <property type="protein sequence ID" value="QCT73107.1"/>
    <property type="molecule type" value="Genomic_DNA"/>
</dbReference>
<name>A0A4P9CBY7_EUBML</name>
<dbReference type="CDD" id="cd24032">
    <property type="entry name" value="ASKHA_NBD_TsaB"/>
    <property type="match status" value="1"/>
</dbReference>
<dbReference type="RefSeq" id="WP_096919027.1">
    <property type="nucleotide sequence ID" value="NZ_CP029487.1"/>
</dbReference>
<evidence type="ECO:0000313" key="3">
    <source>
        <dbReference type="Proteomes" id="UP000218387"/>
    </source>
</evidence>
<reference evidence="2 3" key="1">
    <citation type="submission" date="2018-05" db="EMBL/GenBank/DDBJ databases">
        <title>Genome comparison of Eubacterium sp.</title>
        <authorList>
            <person name="Feng Y."/>
            <person name="Sanchez-Andrea I."/>
            <person name="Stams A.J.M."/>
            <person name="De Vos W.M."/>
        </authorList>
    </citation>
    <scope>NUCLEOTIDE SEQUENCE [LARGE SCALE GENOMIC DNA]</scope>
    <source>
        <strain evidence="2 3">YI</strain>
    </source>
</reference>